<feature type="disulfide bond" evidence="11">
    <location>
        <begin position="807"/>
        <end position="816"/>
    </location>
</feature>
<dbReference type="InterPro" id="IPR002049">
    <property type="entry name" value="LE_dom"/>
</dbReference>
<dbReference type="InterPro" id="IPR056863">
    <property type="entry name" value="LMN_ATRN_NET-like_EGF"/>
</dbReference>
<feature type="disulfide bond" evidence="11">
    <location>
        <begin position="644"/>
        <end position="656"/>
    </location>
</feature>
<dbReference type="EMBL" id="BMAT01000687">
    <property type="protein sequence ID" value="GFR71138.1"/>
    <property type="molecule type" value="Genomic_DNA"/>
</dbReference>
<dbReference type="Gene3D" id="2.10.25.10">
    <property type="entry name" value="Laminin"/>
    <property type="match status" value="14"/>
</dbReference>
<gene>
    <name evidence="17" type="ORF">ElyMa_000345500</name>
</gene>
<feature type="domain" description="Laminin EGF-like" evidence="14">
    <location>
        <begin position="1075"/>
        <end position="1124"/>
    </location>
</feature>
<evidence type="ECO:0000259" key="15">
    <source>
        <dbReference type="PROSITE" id="PS51115"/>
    </source>
</evidence>
<dbReference type="SMART" id="SM00181">
    <property type="entry name" value="EGF"/>
    <property type="match status" value="7"/>
</dbReference>
<feature type="disulfide bond" evidence="11">
    <location>
        <begin position="1279"/>
        <end position="1291"/>
    </location>
</feature>
<dbReference type="Pfam" id="PF00053">
    <property type="entry name" value="EGF_laminin"/>
    <property type="match status" value="12"/>
</dbReference>
<feature type="domain" description="Laminin G" evidence="13">
    <location>
        <begin position="2164"/>
        <end position="2352"/>
    </location>
</feature>
<dbReference type="GO" id="GO:0009887">
    <property type="term" value="P:animal organ morphogenesis"/>
    <property type="evidence" value="ECO:0007669"/>
    <property type="project" value="TreeGrafter"/>
</dbReference>
<keyword evidence="3" id="KW-0272">Extracellular matrix</keyword>
<dbReference type="Pfam" id="PF24973">
    <property type="entry name" value="EGF_LMN_ATRN"/>
    <property type="match status" value="2"/>
</dbReference>
<keyword evidence="7 11" id="KW-1015">Disulfide bond</keyword>
<dbReference type="PROSITE" id="PS50025">
    <property type="entry name" value="LAM_G_DOMAIN"/>
    <property type="match status" value="2"/>
</dbReference>
<dbReference type="InterPro" id="IPR000034">
    <property type="entry name" value="Laminin_IV"/>
</dbReference>
<feature type="domain" description="Laminin G" evidence="13">
    <location>
        <begin position="1970"/>
        <end position="2150"/>
    </location>
</feature>
<dbReference type="SMART" id="SM00180">
    <property type="entry name" value="EGF_Lam"/>
    <property type="match status" value="15"/>
</dbReference>
<feature type="domain" description="Laminin EGF-like" evidence="14">
    <location>
        <begin position="364"/>
        <end position="417"/>
    </location>
</feature>
<feature type="disulfide bond" evidence="11">
    <location>
        <begin position="738"/>
        <end position="750"/>
    </location>
</feature>
<accession>A0AAV4FCL4</accession>
<feature type="domain" description="Laminin EGF-like" evidence="14">
    <location>
        <begin position="644"/>
        <end position="691"/>
    </location>
</feature>
<feature type="disulfide bond" evidence="11">
    <location>
        <begin position="665"/>
        <end position="674"/>
    </location>
</feature>
<feature type="disulfide bond" evidence="11">
    <location>
        <begin position="388"/>
        <end position="397"/>
    </location>
</feature>
<feature type="domain" description="Laminin EGF-like" evidence="14">
    <location>
        <begin position="692"/>
        <end position="737"/>
    </location>
</feature>
<dbReference type="PROSITE" id="PS01248">
    <property type="entry name" value="EGF_LAM_1"/>
    <property type="match status" value="5"/>
</dbReference>
<dbReference type="Pfam" id="PF02210">
    <property type="entry name" value="Laminin_G_2"/>
    <property type="match status" value="1"/>
</dbReference>
<proteinExistence type="predicted"/>
<comment type="caution">
    <text evidence="11">Lacks conserved residue(s) required for the propagation of feature annotation.</text>
</comment>
<evidence type="ECO:0000256" key="9">
    <source>
        <dbReference type="ARBA" id="ARBA00023292"/>
    </source>
</evidence>
<dbReference type="SUPFAM" id="SSF49899">
    <property type="entry name" value="Concanavalin A-like lectins/glucanases"/>
    <property type="match status" value="2"/>
</dbReference>
<keyword evidence="6" id="KW-0084">Basement membrane</keyword>
<feature type="domain" description="Laminin EGF-like" evidence="14">
    <location>
        <begin position="1181"/>
        <end position="1232"/>
    </location>
</feature>
<evidence type="ECO:0000256" key="12">
    <source>
        <dbReference type="SAM" id="Coils"/>
    </source>
</evidence>
<dbReference type="FunFam" id="2.10.25.10:FF:000106">
    <property type="entry name" value="Heparan sulfate proteoglycan 2"/>
    <property type="match status" value="1"/>
</dbReference>
<feature type="disulfide bond" evidence="11">
    <location>
        <begin position="740"/>
        <end position="757"/>
    </location>
</feature>
<feature type="disulfide bond" evidence="11">
    <location>
        <begin position="1094"/>
        <end position="1103"/>
    </location>
</feature>
<evidence type="ECO:0000256" key="3">
    <source>
        <dbReference type="ARBA" id="ARBA00022530"/>
    </source>
</evidence>
<dbReference type="PROSITE" id="PS50027">
    <property type="entry name" value="EGF_LAM_2"/>
    <property type="match status" value="10"/>
</dbReference>
<dbReference type="Pfam" id="PF00054">
    <property type="entry name" value="Laminin_G_1"/>
    <property type="match status" value="1"/>
</dbReference>
<evidence type="ECO:0000256" key="4">
    <source>
        <dbReference type="ARBA" id="ARBA00022729"/>
    </source>
</evidence>
<feature type="disulfide bond" evidence="11">
    <location>
        <begin position="788"/>
        <end position="805"/>
    </location>
</feature>
<dbReference type="InterPro" id="IPR001791">
    <property type="entry name" value="Laminin_G"/>
</dbReference>
<feature type="disulfide bond" evidence="11">
    <location>
        <begin position="1349"/>
        <end position="1358"/>
    </location>
</feature>
<reference evidence="17 18" key="1">
    <citation type="journal article" date="2021" name="Elife">
        <title>Chloroplast acquisition without the gene transfer in kleptoplastic sea slugs, Plakobranchus ocellatus.</title>
        <authorList>
            <person name="Maeda T."/>
            <person name="Takahashi S."/>
            <person name="Yoshida T."/>
            <person name="Shimamura S."/>
            <person name="Takaki Y."/>
            <person name="Nagai Y."/>
            <person name="Toyoda A."/>
            <person name="Suzuki Y."/>
            <person name="Arimoto A."/>
            <person name="Ishii H."/>
            <person name="Satoh N."/>
            <person name="Nishiyama T."/>
            <person name="Hasebe M."/>
            <person name="Maruyama T."/>
            <person name="Minagawa J."/>
            <person name="Obokata J."/>
            <person name="Shigenobu S."/>
        </authorList>
    </citation>
    <scope>NUCLEOTIDE SEQUENCE [LARGE SCALE GENOMIC DNA]</scope>
</reference>
<feature type="domain" description="Laminin EGF-like" evidence="14">
    <location>
        <begin position="738"/>
        <end position="785"/>
    </location>
</feature>
<feature type="coiled-coil region" evidence="12">
    <location>
        <begin position="1936"/>
        <end position="1970"/>
    </location>
</feature>
<dbReference type="FunFam" id="2.10.25.10:FF:000090">
    <property type="entry name" value="laminin subunit alpha"/>
    <property type="match status" value="4"/>
</dbReference>
<keyword evidence="12" id="KW-0175">Coiled coil</keyword>
<dbReference type="PROSITE" id="PS00022">
    <property type="entry name" value="EGF_1"/>
    <property type="match status" value="1"/>
</dbReference>
<dbReference type="CDD" id="cd00110">
    <property type="entry name" value="LamG"/>
    <property type="match status" value="2"/>
</dbReference>
<evidence type="ECO:0000256" key="2">
    <source>
        <dbReference type="ARBA" id="ARBA00022525"/>
    </source>
</evidence>
<dbReference type="FunFam" id="2.10.25.10:FF:000082">
    <property type="entry name" value="Laminin subunit alpha 1"/>
    <property type="match status" value="1"/>
</dbReference>
<dbReference type="Proteomes" id="UP000762676">
    <property type="component" value="Unassembled WGS sequence"/>
</dbReference>
<dbReference type="InterPro" id="IPR008211">
    <property type="entry name" value="Laminin_N"/>
</dbReference>
<evidence type="ECO:0000256" key="1">
    <source>
        <dbReference type="ARBA" id="ARBA00004302"/>
    </source>
</evidence>
<keyword evidence="9 11" id="KW-0424">Laminin EGF-like domain</keyword>
<dbReference type="SMART" id="SM00282">
    <property type="entry name" value="LamG"/>
    <property type="match status" value="2"/>
</dbReference>
<name>A0AAV4FCL4_9GAST</name>
<feature type="disulfide bond" evidence="11">
    <location>
        <begin position="759"/>
        <end position="768"/>
    </location>
</feature>
<comment type="caution">
    <text evidence="17">The sequence shown here is derived from an EMBL/GenBank/DDBJ whole genome shotgun (WGS) entry which is preliminary data.</text>
</comment>
<feature type="disulfide bond" evidence="11">
    <location>
        <begin position="1300"/>
        <end position="1309"/>
    </location>
</feature>
<keyword evidence="8" id="KW-0325">Glycoprotein</keyword>
<evidence type="ECO:0000256" key="8">
    <source>
        <dbReference type="ARBA" id="ARBA00023180"/>
    </source>
</evidence>
<dbReference type="SUPFAM" id="SSF57196">
    <property type="entry name" value="EGF/Laminin"/>
    <property type="match status" value="14"/>
</dbReference>
<evidence type="ECO:0000256" key="7">
    <source>
        <dbReference type="ARBA" id="ARBA00023157"/>
    </source>
</evidence>
<evidence type="ECO:0000313" key="18">
    <source>
        <dbReference type="Proteomes" id="UP000762676"/>
    </source>
</evidence>
<feature type="domain" description="Laminin EGF-like" evidence="14">
    <location>
        <begin position="297"/>
        <end position="363"/>
    </location>
</feature>
<sequence>MVDGETITWWQSTSRSRIYHYGTAFVDQRSDELEAEICLDLLQEFLAERIILQLGDALTPQRIVIEKSLDNVNFVPWVYATSNLEWCSTQFNVDIRSIPETLNGTVCVSYAADDLPPGDTISLSFAQVPGALKEWSRIRYIKIRFYDMLFIAPFNALANSYNHYSVAELTVMAECPCNALQTGCVVSNVTGMYECECGGNTRGRYCETCQPLFNQYEFEYGKPCTECNCFDHASSCFYEEAVEAAGESIDISGQRAGGGVCIDCKHNTDGNNCEKCVAMYFRPANVLQTSEGACVPCGCNPSGSTVNPDTNLVDCVMNNDVVRSDGKLPGECFCKANVQGSKCDTCKPQFFNLLQSNADGCTACECYTSGTVGASELCTPDALGQCTCKANVKGRACNQCKDGFYGLSGDDPNGCTPCGCDVGGSVNQICNKLTGQCLCRSNNIVGRTCNSVKDQFYYPSPHSITMEFEDGYGEVVWERDEQFTGFSGNGYVVLSPGGDISSLLQVPEGTTLSLNFTALLFYSGNGGGSVNISVGGQTGAGLDMTLPPCGQVWCQINSAESDALRLTPGPNLVSVSVITGNLLLDKLVAFPIEFLNPTNVLSTPLPAGCDLLNNVRPTDSALLAACDAATFSLTMYYWSSPFACNCDMTGSTSASCEVNGGQCPCRPGVVDRTCDKCSPDHYNFGPTGCAECSCDDFSTSCDQVTGQCECPDNTFGRQCQFCLPNHWDWHRTEGCKPCQCNDIGSSSLQCNLTSGICDCKAGVEGDNCDVCKDGFHSLGPQGCLPCSCNPDGSVENVCNKTTGQCPCKGNVEGVKCTVCTRGTFGLGTSAALGCQDCVCMGITRECSAGDVRLSSQRFPLSVRNGAVAVPNVQLSNQDGSPNGLQVEVTTDLPTALTISPTAAQQRLYWKTPDSFISNLLKLYGTDLTFTVNYVVVDGSVFTAHEVLLLVGNAVGLRTATAQVLQGADTTLTVSLRESSWTKEVGGASVTRSEFLKYLATADAVLVPASFSTGSFTARLSSLSFNVENSVGTANTATEKCVCGVEYTGGSCEECALGYKRTNVSISEFLGVCVPCECNGHSALCDADTGVCENCLHDTTGDSCETCKVGFYGDATTGTSNDCTPCPCFQPRVVNATCHANVTDNSVVCDFCREGYVGDLCDSCDNLYYGNPAIQGGTCSPCECNGNTDSCDSVSGLCSSCGFNTTGDNCESCITGFYGNASNQACQECGCISEQSTSAVCDAVNGQCPCVSGVGGRTCSYCQLGFWGFESTEFVGCRACGCVEAGSTSVQCDNSTGLCSCRPNTSGDLCDTCDDGFFGLPTLPCEACGCDTTGTVPGQLCDKTNGQCQCQPGVGGRQCDQCDTFFVNFTTSGCSECGQCQKSLGEDITRLMSTASTVQTTAAVVQGVQGQDVRLQRLAVQLNTSLVSLGLSNTETSSATEIVSNMTGTRDALVAAYGTLQNQADALETATNQLQTDGQNEYNRQRQMSELTTRLTQDCNAFERTLENYINIATQYSNQASQYADAGSDPGTNTLNFNPEIAQAQAVLAKVQDTASMEATRATVLAQSQQLTTLNDTVTTQYSSLQEQATILSNLSTSVTAIAASLATADYDLEDGQEYKSQADELVAAVETILTNSEEANTEARTALSAARAAVRNTNSVLTGDARTVMTGEDYVPFPTGAANFITASDLLRGRITSLTGFIGVATPTVVQAEAALPGLENTLNAVNSTYLTIPQVATDAVLAISNFEEVITDLGNSITMATDANDLLSAIRTNVSGDAFEARRQEYEQEKTDAEALRTEVSALELQPQALLSSIQSATSRLNNEPSLWAQVDTVVVQMTTASNALNSRLQDNSLEETLTAASNLVREAGTIARTVEESTSNQDAVLTQKEEEVTRTEQAISDVQGLEQSVSARLTAHETRRSSIQANIGQARSLSQAASTTSQQIEEKIRELESKLDNAETLLSQLRQPLTFDGSLGLTFSNPGSGGEHLYDEISLEVRKPGTVNDGVMFFVDDSTTVDELQIGLKDGKVYFQYAIDTDPTVLESPAVICADCWVRVDAIRYGRVGHLSVTALSNGGSVSTSSPVSVTDTSATISLTSNIYVGTIAAAKETTKVANRQFTGCLHNVEYQGELLNLWTTAVTTSATATCCSHPPTLPGPATVPGNSFSGLGYLVLSTPTVQGQPILMSETRQVDVEFRTFSPSATIFLVQNADATGYVSISLLDGSVIWEILINGQLLRTQVPGPFNTGQWVQVSAQRADTSLSLSVKFTNSSDPPTVSVIAFSQLDLTPFDNKNYILGAESDPLVEGYAPTDNNFAGCMRNLAVGTLVLTDQQISFTENVVRVEGVTSNGCIQEVVNGARFTESAFVQFSPVAQLGTLRTLEVQFVTDKSSAILVFISELGLVSACMTVTLVSITFEFLHCFLASTPFEP</sequence>
<dbReference type="GO" id="GO:0005604">
    <property type="term" value="C:basement membrane"/>
    <property type="evidence" value="ECO:0007669"/>
    <property type="project" value="UniProtKB-SubCell"/>
</dbReference>
<evidence type="ECO:0000256" key="6">
    <source>
        <dbReference type="ARBA" id="ARBA00022869"/>
    </source>
</evidence>
<dbReference type="Pfam" id="PF00052">
    <property type="entry name" value="Laminin_B"/>
    <property type="match status" value="1"/>
</dbReference>
<feature type="disulfide bond" evidence="11">
    <location>
        <begin position="710"/>
        <end position="719"/>
    </location>
</feature>
<evidence type="ECO:0000256" key="5">
    <source>
        <dbReference type="ARBA" id="ARBA00022737"/>
    </source>
</evidence>
<feature type="domain" description="Laminin EGF-like" evidence="14">
    <location>
        <begin position="786"/>
        <end position="836"/>
    </location>
</feature>
<feature type="coiled-coil region" evidence="12">
    <location>
        <begin position="1777"/>
        <end position="1807"/>
    </location>
</feature>
<dbReference type="InterPro" id="IPR000742">
    <property type="entry name" value="EGF"/>
</dbReference>
<dbReference type="CDD" id="cd00055">
    <property type="entry name" value="EGF_Lam"/>
    <property type="match status" value="13"/>
</dbReference>
<feature type="disulfide bond" evidence="11">
    <location>
        <begin position="646"/>
        <end position="663"/>
    </location>
</feature>
<protein>
    <submittedName>
        <fullName evidence="17">Laminin subunit alpha-1-like</fullName>
    </submittedName>
</protein>
<feature type="domain" description="Laminin EGF-like" evidence="14">
    <location>
        <begin position="1279"/>
        <end position="1326"/>
    </location>
</feature>
<dbReference type="Gene3D" id="2.60.120.260">
    <property type="entry name" value="Galactose-binding domain-like"/>
    <property type="match status" value="1"/>
</dbReference>
<evidence type="ECO:0000259" key="16">
    <source>
        <dbReference type="PROSITE" id="PS51117"/>
    </source>
</evidence>
<feature type="disulfide bond" evidence="11">
    <location>
        <begin position="786"/>
        <end position="798"/>
    </location>
</feature>
<dbReference type="PROSITE" id="PS51117">
    <property type="entry name" value="LAMININ_NTER"/>
    <property type="match status" value="1"/>
</dbReference>
<keyword evidence="2" id="KW-0964">Secreted</keyword>
<dbReference type="PANTHER" id="PTHR10574:SF435">
    <property type="entry name" value="LAMININ SUBUNIT GAMMA-1"/>
    <property type="match status" value="1"/>
</dbReference>
<comment type="subcellular location">
    <subcellularLocation>
        <location evidence="1">Secreted</location>
        <location evidence="1">Extracellular space</location>
        <location evidence="1">Extracellular matrix</location>
        <location evidence="1">Basement membrane</location>
    </subcellularLocation>
</comment>
<evidence type="ECO:0000256" key="11">
    <source>
        <dbReference type="PROSITE-ProRule" id="PRU00460"/>
    </source>
</evidence>
<dbReference type="PRINTS" id="PR00011">
    <property type="entry name" value="EGFLAMININ"/>
</dbReference>
<feature type="disulfide bond" evidence="10">
    <location>
        <begin position="2123"/>
        <end position="2150"/>
    </location>
</feature>
<feature type="disulfide bond" evidence="11">
    <location>
        <begin position="1281"/>
        <end position="1298"/>
    </location>
</feature>
<feature type="disulfide bond" evidence="11">
    <location>
        <begin position="334"/>
        <end position="343"/>
    </location>
</feature>
<dbReference type="FunFam" id="2.10.25.10:FF:000130">
    <property type="entry name" value="Laminin subunit beta 1"/>
    <property type="match status" value="1"/>
</dbReference>
<feature type="domain" description="Laminin EGF-like" evidence="14">
    <location>
        <begin position="1327"/>
        <end position="1375"/>
    </location>
</feature>
<dbReference type="PROSITE" id="PS51115">
    <property type="entry name" value="LAMININ_IVA"/>
    <property type="match status" value="1"/>
</dbReference>
<organism evidence="17 18">
    <name type="scientific">Elysia marginata</name>
    <dbReference type="NCBI Taxonomy" id="1093978"/>
    <lineage>
        <taxon>Eukaryota</taxon>
        <taxon>Metazoa</taxon>
        <taxon>Spiralia</taxon>
        <taxon>Lophotrochozoa</taxon>
        <taxon>Mollusca</taxon>
        <taxon>Gastropoda</taxon>
        <taxon>Heterobranchia</taxon>
        <taxon>Euthyneura</taxon>
        <taxon>Panpulmonata</taxon>
        <taxon>Sacoglossa</taxon>
        <taxon>Placobranchoidea</taxon>
        <taxon>Plakobranchidae</taxon>
        <taxon>Elysia</taxon>
    </lineage>
</organism>
<feature type="domain" description="Laminin N-terminal" evidence="16">
    <location>
        <begin position="1"/>
        <end position="174"/>
    </location>
</feature>
<keyword evidence="4" id="KW-0732">Signal</keyword>
<dbReference type="SMART" id="SM00281">
    <property type="entry name" value="LamB"/>
    <property type="match status" value="1"/>
</dbReference>
<feature type="disulfide bond" evidence="11">
    <location>
        <begin position="1200"/>
        <end position="1209"/>
    </location>
</feature>
<evidence type="ECO:0000259" key="14">
    <source>
        <dbReference type="PROSITE" id="PS50027"/>
    </source>
</evidence>
<dbReference type="InterPro" id="IPR050440">
    <property type="entry name" value="Laminin/Netrin_ECM"/>
</dbReference>
<dbReference type="FunFam" id="2.10.25.10:FF:000074">
    <property type="entry name" value="Laminin subunit alpha"/>
    <property type="match status" value="1"/>
</dbReference>
<dbReference type="Gene3D" id="2.60.120.200">
    <property type="match status" value="2"/>
</dbReference>
<evidence type="ECO:0000313" key="17">
    <source>
        <dbReference type="EMBL" id="GFR71138.1"/>
    </source>
</evidence>
<feature type="domain" description="Laminin IV type A" evidence="15">
    <location>
        <begin position="867"/>
        <end position="1046"/>
    </location>
</feature>
<dbReference type="FunFam" id="2.10.25.10:FF:000188">
    <property type="entry name" value="Laminin subunit gamma 2"/>
    <property type="match status" value="1"/>
</dbReference>
<dbReference type="GO" id="GO:0009888">
    <property type="term" value="P:tissue development"/>
    <property type="evidence" value="ECO:0007669"/>
    <property type="project" value="TreeGrafter"/>
</dbReference>
<dbReference type="PANTHER" id="PTHR10574">
    <property type="entry name" value="NETRIN/LAMININ-RELATED"/>
    <property type="match status" value="1"/>
</dbReference>
<dbReference type="InterPro" id="IPR013320">
    <property type="entry name" value="ConA-like_dom_sf"/>
</dbReference>
<evidence type="ECO:0000259" key="13">
    <source>
        <dbReference type="PROSITE" id="PS50025"/>
    </source>
</evidence>
<keyword evidence="18" id="KW-1185">Reference proteome</keyword>
<evidence type="ECO:0000256" key="10">
    <source>
        <dbReference type="PROSITE-ProRule" id="PRU00122"/>
    </source>
</evidence>
<keyword evidence="5" id="KW-0677">Repeat</keyword>